<dbReference type="InterPro" id="IPR001387">
    <property type="entry name" value="Cro/C1-type_HTH"/>
</dbReference>
<organism evidence="5 6">
    <name type="scientific">Lactococcus formosensis</name>
    <dbReference type="NCBI Taxonomy" id="1281486"/>
    <lineage>
        <taxon>Bacteria</taxon>
        <taxon>Bacillati</taxon>
        <taxon>Bacillota</taxon>
        <taxon>Bacilli</taxon>
        <taxon>Lactobacillales</taxon>
        <taxon>Streptococcaceae</taxon>
        <taxon>Lactococcus</taxon>
    </lineage>
</organism>
<dbReference type="Pfam" id="PF00717">
    <property type="entry name" value="Peptidase_S24"/>
    <property type="match status" value="1"/>
</dbReference>
<dbReference type="EMBL" id="JAMWGI010000013">
    <property type="protein sequence ID" value="MDG6194514.1"/>
    <property type="molecule type" value="Genomic_DNA"/>
</dbReference>
<dbReference type="SMART" id="SM00530">
    <property type="entry name" value="HTH_XRE"/>
    <property type="match status" value="1"/>
</dbReference>
<evidence type="ECO:0000313" key="5">
    <source>
        <dbReference type="EMBL" id="MDG6194514.1"/>
    </source>
</evidence>
<proteinExistence type="predicted"/>
<name>A0A9X4P7H5_9LACT</name>
<reference evidence="5" key="1">
    <citation type="submission" date="2022-06" db="EMBL/GenBank/DDBJ databases">
        <title>Lactococcus from bovine mastitis in China.</title>
        <authorList>
            <person name="Lin Y."/>
            <person name="Han B."/>
        </authorList>
    </citation>
    <scope>NUCLEOTIDE SEQUENCE</scope>
    <source>
        <strain evidence="5">Hebei-B-39</strain>
    </source>
</reference>
<dbReference type="SUPFAM" id="SSF47413">
    <property type="entry name" value="lambda repressor-like DNA-binding domains"/>
    <property type="match status" value="1"/>
</dbReference>
<accession>A0A9X4P7H5</accession>
<dbReference type="Pfam" id="PF01381">
    <property type="entry name" value="HTH_3"/>
    <property type="match status" value="1"/>
</dbReference>
<dbReference type="AlphaFoldDB" id="A0A9X4P7H5"/>
<dbReference type="GO" id="GO:0003677">
    <property type="term" value="F:DNA binding"/>
    <property type="evidence" value="ECO:0007669"/>
    <property type="project" value="UniProtKB-KW"/>
</dbReference>
<comment type="caution">
    <text evidence="5">The sequence shown here is derived from an EMBL/GenBank/DDBJ whole genome shotgun (WGS) entry which is preliminary data.</text>
</comment>
<sequence length="249" mass="28734">MEFSERLKKLRLEFGYTQTELAKKIDTAQSSYVNYEKGHNKPRAGKIEKLASIFNVSVSYLLGETDIRSGTEINKVMGKLTEPRQTKTLDFAYQQLKEQEEESNIIQFKSSLFPYEVEEEQALSAGYGEGYTNTYTKETVYWNKDIAYDRAIRIKGESMEPEYHYGEIALIKYQECIDYPGQVCAVDDVERGKAYIKCVSKTENGLLLESINDLEDKEGNRLFPNIFIPFEENPRIIGVVKEHFLPIEI</sequence>
<evidence type="ECO:0000256" key="1">
    <source>
        <dbReference type="ARBA" id="ARBA00023015"/>
    </source>
</evidence>
<dbReference type="RefSeq" id="WP_279363773.1">
    <property type="nucleotide sequence ID" value="NZ_JAMWGA010000008.1"/>
</dbReference>
<dbReference type="InterPro" id="IPR036286">
    <property type="entry name" value="LexA/Signal_pep-like_sf"/>
</dbReference>
<dbReference type="PANTHER" id="PTHR40661">
    <property type="match status" value="1"/>
</dbReference>
<evidence type="ECO:0000256" key="2">
    <source>
        <dbReference type="ARBA" id="ARBA00023125"/>
    </source>
</evidence>
<evidence type="ECO:0000259" key="4">
    <source>
        <dbReference type="PROSITE" id="PS50943"/>
    </source>
</evidence>
<evidence type="ECO:0000313" key="6">
    <source>
        <dbReference type="Proteomes" id="UP001153203"/>
    </source>
</evidence>
<dbReference type="CDD" id="cd06529">
    <property type="entry name" value="S24_LexA-like"/>
    <property type="match status" value="1"/>
</dbReference>
<keyword evidence="3" id="KW-0804">Transcription</keyword>
<protein>
    <submittedName>
        <fullName evidence="5">Helix-turn-helix domain-containing protein</fullName>
    </submittedName>
</protein>
<dbReference type="Gene3D" id="1.10.260.40">
    <property type="entry name" value="lambda repressor-like DNA-binding domains"/>
    <property type="match status" value="1"/>
</dbReference>
<dbReference type="SUPFAM" id="SSF51306">
    <property type="entry name" value="LexA/Signal peptidase"/>
    <property type="match status" value="1"/>
</dbReference>
<dbReference type="CDD" id="cd00093">
    <property type="entry name" value="HTH_XRE"/>
    <property type="match status" value="1"/>
</dbReference>
<dbReference type="PANTHER" id="PTHR40661:SF3">
    <property type="entry name" value="FELS-1 PROPHAGE TRANSCRIPTIONAL REGULATOR"/>
    <property type="match status" value="1"/>
</dbReference>
<dbReference type="PROSITE" id="PS50943">
    <property type="entry name" value="HTH_CROC1"/>
    <property type="match status" value="1"/>
</dbReference>
<dbReference type="Proteomes" id="UP001153203">
    <property type="component" value="Unassembled WGS sequence"/>
</dbReference>
<dbReference type="Gene3D" id="2.10.109.10">
    <property type="entry name" value="Umud Fragment, subunit A"/>
    <property type="match status" value="1"/>
</dbReference>
<dbReference type="InterPro" id="IPR015927">
    <property type="entry name" value="Peptidase_S24_S26A/B/C"/>
</dbReference>
<evidence type="ECO:0000256" key="3">
    <source>
        <dbReference type="ARBA" id="ARBA00023163"/>
    </source>
</evidence>
<dbReference type="InterPro" id="IPR039418">
    <property type="entry name" value="LexA-like"/>
</dbReference>
<keyword evidence="2" id="KW-0238">DNA-binding</keyword>
<dbReference type="InterPro" id="IPR010982">
    <property type="entry name" value="Lambda_DNA-bd_dom_sf"/>
</dbReference>
<feature type="domain" description="HTH cro/C1-type" evidence="4">
    <location>
        <begin position="7"/>
        <end position="61"/>
    </location>
</feature>
<gene>
    <name evidence="5" type="ORF">NF708_11115</name>
</gene>
<keyword evidence="1" id="KW-0805">Transcription regulation</keyword>